<organism evidence="1 2">
    <name type="scientific">Rotaria magnacalcarata</name>
    <dbReference type="NCBI Taxonomy" id="392030"/>
    <lineage>
        <taxon>Eukaryota</taxon>
        <taxon>Metazoa</taxon>
        <taxon>Spiralia</taxon>
        <taxon>Gnathifera</taxon>
        <taxon>Rotifera</taxon>
        <taxon>Eurotatoria</taxon>
        <taxon>Bdelloidea</taxon>
        <taxon>Philodinida</taxon>
        <taxon>Philodinidae</taxon>
        <taxon>Rotaria</taxon>
    </lineage>
</organism>
<dbReference type="EMBL" id="CAJOBG010116881">
    <property type="protein sequence ID" value="CAF4762743.1"/>
    <property type="molecule type" value="Genomic_DNA"/>
</dbReference>
<evidence type="ECO:0000313" key="2">
    <source>
        <dbReference type="Proteomes" id="UP000663866"/>
    </source>
</evidence>
<protein>
    <submittedName>
        <fullName evidence="1">Uncharacterized protein</fullName>
    </submittedName>
</protein>
<feature type="non-terminal residue" evidence="1">
    <location>
        <position position="49"/>
    </location>
</feature>
<reference evidence="1" key="1">
    <citation type="submission" date="2021-02" db="EMBL/GenBank/DDBJ databases">
        <authorList>
            <person name="Nowell W R."/>
        </authorList>
    </citation>
    <scope>NUCLEOTIDE SEQUENCE</scope>
</reference>
<accession>A0A821M7F6</accession>
<proteinExistence type="predicted"/>
<dbReference type="AlphaFoldDB" id="A0A821M7F6"/>
<name>A0A821M7F6_9BILA</name>
<gene>
    <name evidence="1" type="ORF">OVN521_LOCUS50548</name>
</gene>
<evidence type="ECO:0000313" key="1">
    <source>
        <dbReference type="EMBL" id="CAF4762743.1"/>
    </source>
</evidence>
<keyword evidence="2" id="KW-1185">Reference proteome</keyword>
<dbReference type="Proteomes" id="UP000663866">
    <property type="component" value="Unassembled WGS sequence"/>
</dbReference>
<comment type="caution">
    <text evidence="1">The sequence shown here is derived from an EMBL/GenBank/DDBJ whole genome shotgun (WGS) entry which is preliminary data.</text>
</comment>
<sequence length="49" mass="5230">MNVVSDLSTATSLSVTTQMKLMPRDMCSLKKAAEGILWNLKPASSPSSC</sequence>